<comment type="cofactor">
    <cofactor evidence="7">
        <name>Mg(2+)</name>
        <dbReference type="ChEBI" id="CHEBI:18420"/>
    </cofactor>
    <cofactor evidence="7">
        <name>Mn(2+)</name>
        <dbReference type="ChEBI" id="CHEBI:29035"/>
    </cofactor>
    <text evidence="7">Probably binds two magnesium or manganese ions per subunit.</text>
</comment>
<keyword evidence="7" id="KW-0464">Manganese</keyword>
<feature type="domain" description="Endonuclease/exonuclease/phosphatase" evidence="9">
    <location>
        <begin position="6"/>
        <end position="250"/>
    </location>
</feature>
<evidence type="ECO:0000256" key="6">
    <source>
        <dbReference type="PIRSR" id="PIRSR604808-1"/>
    </source>
</evidence>
<dbReference type="SUPFAM" id="SSF56219">
    <property type="entry name" value="DNase I-like"/>
    <property type="match status" value="1"/>
</dbReference>
<dbReference type="GO" id="GO:0006281">
    <property type="term" value="P:DNA repair"/>
    <property type="evidence" value="ECO:0007669"/>
    <property type="project" value="InterPro"/>
</dbReference>
<evidence type="ECO:0000256" key="4">
    <source>
        <dbReference type="ARBA" id="ARBA00022801"/>
    </source>
</evidence>
<feature type="binding site" evidence="7">
    <location>
        <position position="151"/>
    </location>
    <ligand>
        <name>Mg(2+)</name>
        <dbReference type="ChEBI" id="CHEBI:18420"/>
        <label>1</label>
    </ligand>
</feature>
<dbReference type="GO" id="GO:0003677">
    <property type="term" value="F:DNA binding"/>
    <property type="evidence" value="ECO:0007669"/>
    <property type="project" value="InterPro"/>
</dbReference>
<dbReference type="InterPro" id="IPR005135">
    <property type="entry name" value="Endo/exonuclease/phosphatase"/>
</dbReference>
<keyword evidence="3 7" id="KW-0479">Metal-binding</keyword>
<evidence type="ECO:0000256" key="2">
    <source>
        <dbReference type="ARBA" id="ARBA00007092"/>
    </source>
</evidence>
<accession>A0A1X7L5N5</accession>
<feature type="binding site" evidence="7">
    <location>
        <position position="37"/>
    </location>
    <ligand>
        <name>Mg(2+)</name>
        <dbReference type="ChEBI" id="CHEBI:18420"/>
        <label>1</label>
    </ligand>
</feature>
<sequence>MSWTVATFNVNSVRSRLPILERWLDNNSKPDVLCLQETKTQDETFPLEWFTDRGYSVSFRGQKSYNGVALASLKEPSEVVFGLVDGDLRPFDTRAISARFGSLWVVNTYVPQGKSIDHDDYGVKQDFLLKTGSMVSTMAEEGEVLWVGDMNVAPQEMDLTNPKTKGNHVCFHSVIKEVFARASSDLVDVFRKHRPDPGEFSFWDYRVKDALSRNIGWRIDHILASPGLADRSLDSWVDREPRSWEKPSDHTPVLASFEGVI</sequence>
<keyword evidence="5 7" id="KW-0460">Magnesium</keyword>
<dbReference type="Proteomes" id="UP000193355">
    <property type="component" value="Unassembled WGS sequence"/>
</dbReference>
<dbReference type="OrthoDB" id="9803914at2"/>
<name>A0A1X7L5N5_9BACT</name>
<comment type="cofactor">
    <cofactor evidence="1">
        <name>Mn(2+)</name>
        <dbReference type="ChEBI" id="CHEBI:29035"/>
    </cofactor>
</comment>
<feature type="site" description="Transition state stabilizer" evidence="8">
    <location>
        <position position="151"/>
    </location>
</feature>
<evidence type="ECO:0000256" key="5">
    <source>
        <dbReference type="ARBA" id="ARBA00022842"/>
    </source>
</evidence>
<dbReference type="Pfam" id="PF03372">
    <property type="entry name" value="Exo_endo_phos"/>
    <property type="match status" value="1"/>
</dbReference>
<keyword evidence="11" id="KW-1185">Reference proteome</keyword>
<protein>
    <submittedName>
        <fullName evidence="10">Exodeoxyribonuclease-3</fullName>
    </submittedName>
</protein>
<dbReference type="PROSITE" id="PS00726">
    <property type="entry name" value="AP_NUCLEASE_F1_1"/>
    <property type="match status" value="1"/>
</dbReference>
<gene>
    <name evidence="10" type="ORF">SAMN06275492_1487</name>
</gene>
<feature type="site" description="Interaction with DNA substrate" evidence="8">
    <location>
        <position position="250"/>
    </location>
</feature>
<feature type="site" description="Important for catalytic activity" evidence="8">
    <location>
        <position position="220"/>
    </location>
</feature>
<evidence type="ECO:0000259" key="9">
    <source>
        <dbReference type="Pfam" id="PF03372"/>
    </source>
</evidence>
<dbReference type="InterPro" id="IPR004808">
    <property type="entry name" value="AP_endonuc_1"/>
</dbReference>
<organism evidence="10 11">
    <name type="scientific">Dethiosulfovibrio salsuginis</name>
    <dbReference type="NCBI Taxonomy" id="561720"/>
    <lineage>
        <taxon>Bacteria</taxon>
        <taxon>Thermotogati</taxon>
        <taxon>Synergistota</taxon>
        <taxon>Synergistia</taxon>
        <taxon>Synergistales</taxon>
        <taxon>Dethiosulfovibrionaceae</taxon>
        <taxon>Dethiosulfovibrio</taxon>
    </lineage>
</organism>
<dbReference type="EMBL" id="FXBB01000048">
    <property type="protein sequence ID" value="SMG49065.1"/>
    <property type="molecule type" value="Genomic_DNA"/>
</dbReference>
<dbReference type="STRING" id="561720.SAMN06275492_1487"/>
<feature type="active site" evidence="6">
    <location>
        <position position="109"/>
    </location>
</feature>
<feature type="binding site" evidence="7">
    <location>
        <position position="9"/>
    </location>
    <ligand>
        <name>Mg(2+)</name>
        <dbReference type="ChEBI" id="CHEBI:18420"/>
        <label>1</label>
    </ligand>
</feature>
<evidence type="ECO:0000256" key="3">
    <source>
        <dbReference type="ARBA" id="ARBA00022723"/>
    </source>
</evidence>
<dbReference type="Gene3D" id="3.60.10.10">
    <property type="entry name" value="Endonuclease/exonuclease/phosphatase"/>
    <property type="match status" value="1"/>
</dbReference>
<feature type="binding site" evidence="7">
    <location>
        <position position="250"/>
    </location>
    <ligand>
        <name>Mg(2+)</name>
        <dbReference type="ChEBI" id="CHEBI:18420"/>
        <label>1</label>
    </ligand>
</feature>
<dbReference type="GO" id="GO:0046872">
    <property type="term" value="F:metal ion binding"/>
    <property type="evidence" value="ECO:0007669"/>
    <property type="project" value="UniProtKB-KW"/>
</dbReference>
<feature type="active site" description="Proton donor/acceptor" evidence="6">
    <location>
        <position position="149"/>
    </location>
</feature>
<evidence type="ECO:0000256" key="7">
    <source>
        <dbReference type="PIRSR" id="PIRSR604808-2"/>
    </source>
</evidence>
<evidence type="ECO:0000256" key="1">
    <source>
        <dbReference type="ARBA" id="ARBA00001936"/>
    </source>
</evidence>
<evidence type="ECO:0000313" key="10">
    <source>
        <dbReference type="EMBL" id="SMG49065.1"/>
    </source>
</evidence>
<comment type="similarity">
    <text evidence="2">Belongs to the DNA repair enzymes AP/ExoA family.</text>
</comment>
<dbReference type="InterPro" id="IPR020848">
    <property type="entry name" value="AP_endonuclease_F1_CS"/>
</dbReference>
<dbReference type="PROSITE" id="PS51435">
    <property type="entry name" value="AP_NUCLEASE_F1_4"/>
    <property type="match status" value="1"/>
</dbReference>
<proteinExistence type="inferred from homology"/>
<dbReference type="NCBIfam" id="TIGR00195">
    <property type="entry name" value="exoDNase_III"/>
    <property type="match status" value="1"/>
</dbReference>
<dbReference type="PROSITE" id="PS00728">
    <property type="entry name" value="AP_NUCLEASE_F1_3"/>
    <property type="match status" value="1"/>
</dbReference>
<dbReference type="InterPro" id="IPR037493">
    <property type="entry name" value="ExoIII-like"/>
</dbReference>
<evidence type="ECO:0000313" key="11">
    <source>
        <dbReference type="Proteomes" id="UP000193355"/>
    </source>
</evidence>
<dbReference type="InterPro" id="IPR020847">
    <property type="entry name" value="AP_endonuclease_F1_BS"/>
</dbReference>
<evidence type="ECO:0000256" key="8">
    <source>
        <dbReference type="PIRSR" id="PIRSR604808-3"/>
    </source>
</evidence>
<feature type="binding site" evidence="7">
    <location>
        <position position="249"/>
    </location>
    <ligand>
        <name>Mg(2+)</name>
        <dbReference type="ChEBI" id="CHEBI:18420"/>
        <label>1</label>
    </ligand>
</feature>
<reference evidence="11" key="1">
    <citation type="submission" date="2017-04" db="EMBL/GenBank/DDBJ databases">
        <authorList>
            <person name="Varghese N."/>
            <person name="Submissions S."/>
        </authorList>
    </citation>
    <scope>NUCLEOTIDE SEQUENCE [LARGE SCALE GENOMIC DNA]</scope>
    <source>
        <strain evidence="11">USBA 82</strain>
    </source>
</reference>
<dbReference type="GO" id="GO:0008311">
    <property type="term" value="F:double-stranded DNA 3'-5' DNA exonuclease activity"/>
    <property type="evidence" value="ECO:0007669"/>
    <property type="project" value="InterPro"/>
</dbReference>
<dbReference type="InterPro" id="IPR036691">
    <property type="entry name" value="Endo/exonu/phosph_ase_sf"/>
</dbReference>
<keyword evidence="4" id="KW-0378">Hydrolase</keyword>
<dbReference type="PANTHER" id="PTHR43250:SF2">
    <property type="entry name" value="EXODEOXYRIBONUCLEASE III"/>
    <property type="match status" value="1"/>
</dbReference>
<dbReference type="NCBIfam" id="TIGR00633">
    <property type="entry name" value="xth"/>
    <property type="match status" value="1"/>
</dbReference>
<dbReference type="GO" id="GO:0004519">
    <property type="term" value="F:endonuclease activity"/>
    <property type="evidence" value="ECO:0007669"/>
    <property type="project" value="InterPro"/>
</dbReference>
<dbReference type="CDD" id="cd09086">
    <property type="entry name" value="ExoIII-like_AP-endo"/>
    <property type="match status" value="1"/>
</dbReference>
<dbReference type="AlphaFoldDB" id="A0A1X7L5N5"/>
<feature type="binding site" evidence="7">
    <location>
        <position position="149"/>
    </location>
    <ligand>
        <name>Mg(2+)</name>
        <dbReference type="ChEBI" id="CHEBI:18420"/>
        <label>1</label>
    </ligand>
</feature>
<dbReference type="RefSeq" id="WP_085545611.1">
    <property type="nucleotide sequence ID" value="NZ_FXBB01000048.1"/>
</dbReference>
<dbReference type="PANTHER" id="PTHR43250">
    <property type="entry name" value="EXODEOXYRIBONUCLEASE III"/>
    <property type="match status" value="1"/>
</dbReference>
<feature type="active site" description="Proton acceptor" evidence="6">
    <location>
        <position position="250"/>
    </location>
</feature>